<evidence type="ECO:0000256" key="4">
    <source>
        <dbReference type="ARBA" id="ARBA00011881"/>
    </source>
</evidence>
<dbReference type="RefSeq" id="WP_083350367.1">
    <property type="nucleotide sequence ID" value="NZ_FNSD01000001.1"/>
</dbReference>
<feature type="domain" description="Transthyretin/hydroxyisourate hydrolase" evidence="9">
    <location>
        <begin position="3"/>
        <end position="111"/>
    </location>
</feature>
<dbReference type="GO" id="GO:0033971">
    <property type="term" value="F:hydroxyisourate hydrolase activity"/>
    <property type="evidence" value="ECO:0007669"/>
    <property type="project" value="UniProtKB-EC"/>
</dbReference>
<dbReference type="NCBIfam" id="TIGR02962">
    <property type="entry name" value="hdxy_isourate"/>
    <property type="match status" value="1"/>
</dbReference>
<proteinExistence type="inferred from homology"/>
<dbReference type="EC" id="3.5.2.17" evidence="8"/>
<evidence type="ECO:0000256" key="5">
    <source>
        <dbReference type="ARBA" id="ARBA00022631"/>
    </source>
</evidence>
<evidence type="ECO:0000256" key="8">
    <source>
        <dbReference type="RuleBase" id="RU361270"/>
    </source>
</evidence>
<evidence type="ECO:0000313" key="11">
    <source>
        <dbReference type="Proteomes" id="UP000182409"/>
    </source>
</evidence>
<evidence type="ECO:0000259" key="9">
    <source>
        <dbReference type="Pfam" id="PF00576"/>
    </source>
</evidence>
<dbReference type="PANTHER" id="PTHR10395:SF7">
    <property type="entry name" value="5-HYDROXYISOURATE HYDROLASE"/>
    <property type="match status" value="1"/>
</dbReference>
<dbReference type="CDD" id="cd05822">
    <property type="entry name" value="TLP_HIUase"/>
    <property type="match status" value="1"/>
</dbReference>
<dbReference type="OrthoDB" id="9792386at2"/>
<dbReference type="PANTHER" id="PTHR10395">
    <property type="entry name" value="URICASE AND TRANSTHYRETIN-RELATED"/>
    <property type="match status" value="1"/>
</dbReference>
<evidence type="ECO:0000256" key="3">
    <source>
        <dbReference type="ARBA" id="ARBA00009850"/>
    </source>
</evidence>
<evidence type="ECO:0000313" key="10">
    <source>
        <dbReference type="EMBL" id="SEB60726.1"/>
    </source>
</evidence>
<feature type="binding site" evidence="7">
    <location>
        <position position="109"/>
    </location>
    <ligand>
        <name>substrate</name>
    </ligand>
</feature>
<keyword evidence="6 8" id="KW-0378">Hydrolase</keyword>
<comment type="subunit">
    <text evidence="4 8">Homotetramer.</text>
</comment>
<dbReference type="InterPro" id="IPR023416">
    <property type="entry name" value="Transthyretin/HIU_hydrolase_d"/>
</dbReference>
<evidence type="ECO:0000256" key="6">
    <source>
        <dbReference type="ARBA" id="ARBA00022801"/>
    </source>
</evidence>
<dbReference type="Proteomes" id="UP000182409">
    <property type="component" value="Unassembled WGS sequence"/>
</dbReference>
<evidence type="ECO:0000256" key="2">
    <source>
        <dbReference type="ARBA" id="ARBA00002704"/>
    </source>
</evidence>
<dbReference type="InterPro" id="IPR014306">
    <property type="entry name" value="Hydroxyisourate_hydrolase"/>
</dbReference>
<evidence type="ECO:0000256" key="1">
    <source>
        <dbReference type="ARBA" id="ARBA00001043"/>
    </source>
</evidence>
<keyword evidence="5 8" id="KW-0659">Purine metabolism</keyword>
<evidence type="ECO:0000256" key="7">
    <source>
        <dbReference type="PIRSR" id="PIRSR600895-51"/>
    </source>
</evidence>
<reference evidence="10 11" key="1">
    <citation type="submission" date="2016-10" db="EMBL/GenBank/DDBJ databases">
        <authorList>
            <person name="de Groot N.N."/>
        </authorList>
    </citation>
    <scope>NUCLEOTIDE SEQUENCE [LARGE SCALE GENOMIC DNA]</scope>
    <source>
        <strain evidence="10 11">AB35.6</strain>
    </source>
</reference>
<dbReference type="AlphaFoldDB" id="A0A1H4KR67"/>
<comment type="similarity">
    <text evidence="3 8">Belongs to the transthyretin family. 5-hydroxyisourate hydrolase subfamily.</text>
</comment>
<dbReference type="InterPro" id="IPR023418">
    <property type="entry name" value="Thyroxine_BS"/>
</dbReference>
<dbReference type="Pfam" id="PF00576">
    <property type="entry name" value="Transthyretin"/>
    <property type="match status" value="1"/>
</dbReference>
<gene>
    <name evidence="10" type="ORF">SAMN05443244_1308</name>
</gene>
<dbReference type="PROSITE" id="PS00768">
    <property type="entry name" value="TRANSTHYRETIN_1"/>
    <property type="match status" value="1"/>
</dbReference>
<organism evidence="10 11">
    <name type="scientific">Terriglobus roseus</name>
    <dbReference type="NCBI Taxonomy" id="392734"/>
    <lineage>
        <taxon>Bacteria</taxon>
        <taxon>Pseudomonadati</taxon>
        <taxon>Acidobacteriota</taxon>
        <taxon>Terriglobia</taxon>
        <taxon>Terriglobales</taxon>
        <taxon>Acidobacteriaceae</taxon>
        <taxon>Terriglobus</taxon>
    </lineage>
</organism>
<dbReference type="Gene3D" id="2.60.40.180">
    <property type="entry name" value="Transthyretin/hydroxyisourate hydrolase domain"/>
    <property type="match status" value="1"/>
</dbReference>
<dbReference type="SUPFAM" id="SSF49472">
    <property type="entry name" value="Transthyretin (synonym: prealbumin)"/>
    <property type="match status" value="1"/>
</dbReference>
<name>A0A1H4KR67_9BACT</name>
<dbReference type="InterPro" id="IPR000895">
    <property type="entry name" value="Transthyretin/HIU_hydrolase"/>
</dbReference>
<comment type="function">
    <text evidence="2">Catalyzes the hydrolysis of 5-hydroxyisourate (HIU) to 2-oxo-4-hydroxy-4-carboxy-5-ureidoimidazoline (OHCU).</text>
</comment>
<feature type="binding site" evidence="7">
    <location>
        <position position="6"/>
    </location>
    <ligand>
        <name>substrate</name>
    </ligand>
</feature>
<dbReference type="EMBL" id="FNSD01000001">
    <property type="protein sequence ID" value="SEB60726.1"/>
    <property type="molecule type" value="Genomic_DNA"/>
</dbReference>
<feature type="binding site" evidence="7">
    <location>
        <position position="44"/>
    </location>
    <ligand>
        <name>substrate</name>
    </ligand>
</feature>
<dbReference type="GO" id="GO:0006144">
    <property type="term" value="P:purine nucleobase metabolic process"/>
    <property type="evidence" value="ECO:0007669"/>
    <property type="project" value="UniProtKB-KW"/>
</dbReference>
<protein>
    <recommendedName>
        <fullName evidence="8">5-hydroxyisourate hydrolase</fullName>
        <shortName evidence="8">HIU hydrolase</shortName>
        <shortName evidence="8">HIUHase</shortName>
        <ecNumber evidence="8">3.5.2.17</ecNumber>
    </recommendedName>
</protein>
<dbReference type="InterPro" id="IPR036817">
    <property type="entry name" value="Transthyretin/HIU_hydrolase_sf"/>
</dbReference>
<sequence length="112" mass="12717">MSISTHILNTSTGRPAVHVPVELDFMLEGEWVTMNAAHTDNDGRVKHLLPEGEAMLPGIYCARFATGIYFERENVKGLYPYIEITFFVMPDQVHYHIPLLLTPNSYTTYRGS</sequence>
<dbReference type="PRINTS" id="PR00189">
    <property type="entry name" value="TRNSTHYRETIN"/>
</dbReference>
<comment type="catalytic activity">
    <reaction evidence="1 8">
        <text>5-hydroxyisourate + H2O = 5-hydroxy-2-oxo-4-ureido-2,5-dihydro-1H-imidazole-5-carboxylate + H(+)</text>
        <dbReference type="Rhea" id="RHEA:23736"/>
        <dbReference type="ChEBI" id="CHEBI:15377"/>
        <dbReference type="ChEBI" id="CHEBI:15378"/>
        <dbReference type="ChEBI" id="CHEBI:18072"/>
        <dbReference type="ChEBI" id="CHEBI:58639"/>
        <dbReference type="EC" id="3.5.2.17"/>
    </reaction>
</comment>
<accession>A0A1H4KR67</accession>